<organism evidence="13 14">
    <name type="scientific">Seminavis robusta</name>
    <dbReference type="NCBI Taxonomy" id="568900"/>
    <lineage>
        <taxon>Eukaryota</taxon>
        <taxon>Sar</taxon>
        <taxon>Stramenopiles</taxon>
        <taxon>Ochrophyta</taxon>
        <taxon>Bacillariophyta</taxon>
        <taxon>Bacillariophyceae</taxon>
        <taxon>Bacillariophycidae</taxon>
        <taxon>Naviculales</taxon>
        <taxon>Naviculaceae</taxon>
        <taxon>Seminavis</taxon>
    </lineage>
</organism>
<feature type="domain" description="MYND-type" evidence="11">
    <location>
        <begin position="478"/>
        <end position="515"/>
    </location>
</feature>
<dbReference type="PROSITE" id="PS51292">
    <property type="entry name" value="ZF_RING_CH"/>
    <property type="match status" value="1"/>
</dbReference>
<dbReference type="SUPFAM" id="SSF57850">
    <property type="entry name" value="RING/U-box"/>
    <property type="match status" value="1"/>
</dbReference>
<keyword evidence="14" id="KW-1185">Reference proteome</keyword>
<dbReference type="Gene3D" id="3.30.40.10">
    <property type="entry name" value="Zinc/RING finger domain, C3HC4 (zinc finger)"/>
    <property type="match status" value="1"/>
</dbReference>
<keyword evidence="4" id="KW-0479">Metal-binding</keyword>
<dbReference type="GO" id="GO:0005768">
    <property type="term" value="C:endosome"/>
    <property type="evidence" value="ECO:0007669"/>
    <property type="project" value="UniProtKB-SubCell"/>
</dbReference>
<dbReference type="AlphaFoldDB" id="A0A9N8DE07"/>
<evidence type="ECO:0000256" key="2">
    <source>
        <dbReference type="ARBA" id="ARBA00004177"/>
    </source>
</evidence>
<evidence type="ECO:0000256" key="6">
    <source>
        <dbReference type="ARBA" id="ARBA00022833"/>
    </source>
</evidence>
<dbReference type="GO" id="GO:0005765">
    <property type="term" value="C:lysosomal membrane"/>
    <property type="evidence" value="ECO:0007669"/>
    <property type="project" value="UniProtKB-SubCell"/>
</dbReference>
<comment type="subcellular location">
    <subcellularLocation>
        <location evidence="1">Endomembrane system</location>
        <topology evidence="1">Multi-pass membrane protein</topology>
    </subcellularLocation>
    <subcellularLocation>
        <location evidence="2">Endosome</location>
    </subcellularLocation>
    <subcellularLocation>
        <location evidence="3">Lysosome membrane</location>
    </subcellularLocation>
</comment>
<evidence type="ECO:0000313" key="13">
    <source>
        <dbReference type="EMBL" id="CAB9501273.1"/>
    </source>
</evidence>
<dbReference type="Pfam" id="PF01753">
    <property type="entry name" value="zf-MYND"/>
    <property type="match status" value="1"/>
</dbReference>
<gene>
    <name evidence="13" type="ORF">SEMRO_104_G052760.1</name>
</gene>
<feature type="compositionally biased region" description="Polar residues" evidence="9">
    <location>
        <begin position="49"/>
        <end position="58"/>
    </location>
</feature>
<evidence type="ECO:0000313" key="14">
    <source>
        <dbReference type="Proteomes" id="UP001153069"/>
    </source>
</evidence>
<dbReference type="Proteomes" id="UP001153069">
    <property type="component" value="Unassembled WGS sequence"/>
</dbReference>
<protein>
    <recommendedName>
        <fullName evidence="15">RING-CH-type domain-containing protein</fullName>
    </recommendedName>
</protein>
<accession>A0A9N8DE07</accession>
<keyword evidence="10" id="KW-0812">Transmembrane</keyword>
<dbReference type="EMBL" id="CAICTM010000103">
    <property type="protein sequence ID" value="CAB9501273.1"/>
    <property type="molecule type" value="Genomic_DNA"/>
</dbReference>
<keyword evidence="6" id="KW-0862">Zinc</keyword>
<feature type="domain" description="RING-CH-type" evidence="12">
    <location>
        <begin position="348"/>
        <end position="397"/>
    </location>
</feature>
<feature type="compositionally biased region" description="Acidic residues" evidence="9">
    <location>
        <begin position="273"/>
        <end position="288"/>
    </location>
</feature>
<evidence type="ECO:0000256" key="1">
    <source>
        <dbReference type="ARBA" id="ARBA00004127"/>
    </source>
</evidence>
<sequence length="749" mass="83227">MPVYLCQSGSGYSEPWRHGIQVYAAPFPINLSASTTSGGGRDSFAHSAAGTNGPQWSAQQQQQQNQNASESSNPRVSLTQSLTEQRLAGMPIRRVRHAEIVLVDDVCVAFGRYWLRLRWPGQREGFAGYIAMGLVESTSAPKPKEITFSSQTGNEPSGPGTTTENNLDDETDNNYLVLQSCESKEERFGTAEEADLDDPTRDDEPQDAGSTPSAEPFEGSSKLNCLRTGLVFPSSKAMKLMAAYDDGINPTVSSAPLPTEPVFCRICREGLHDEDEQQPSGAADDDGNENAGTTQRMDSLNTDDEGVLDGPGDPAADEPVAVEPPLMQFPKGPVMPHPTYHPNAAAADNPLLAPCECSGSMAFVHYLCVEQWRCRSRHPEAHQGLNCETCGGAYSLPPPSARHANVPPVEEDWLDAMPPHVMQALRQPHLGWQIGASIVRRRWLRPVAPVIMSPLVALYCRARRMLKKRGVARRRWACSLCRRRARWKCVRCLRSYYCSRQCQNVSWHIVHKHVCYKPARFWWSVVVYGIATVAAFPGILRDPLMYDLGLCTIPVSFMVMAVLGGGLATLLKKTVGVDLRGRMFELAIVLFTLWLVIISWGIVRGFFGQPKECYGAMGTKDISMNDLPRYTLLNFARKAILKPGQVYYLLWDGLAYGLGSWSSWIRKPLCTEQFHYNETTIEGICFEHLPHVNADFFLAEAGGQRCASDLLLVLWLYVAAGFALVGSTLWKRRERQRRLAARRPHAHQD</sequence>
<dbReference type="Gene3D" id="6.10.140.2220">
    <property type="match status" value="1"/>
</dbReference>
<feature type="transmembrane region" description="Helical" evidence="10">
    <location>
        <begin position="546"/>
        <end position="571"/>
    </location>
</feature>
<evidence type="ECO:0008006" key="15">
    <source>
        <dbReference type="Google" id="ProtNLM"/>
    </source>
</evidence>
<evidence type="ECO:0000259" key="11">
    <source>
        <dbReference type="PROSITE" id="PS50865"/>
    </source>
</evidence>
<keyword evidence="10" id="KW-1133">Transmembrane helix</keyword>
<feature type="transmembrane region" description="Helical" evidence="10">
    <location>
        <begin position="583"/>
        <end position="603"/>
    </location>
</feature>
<keyword evidence="7" id="KW-0391">Immunity</keyword>
<dbReference type="InterPro" id="IPR002893">
    <property type="entry name" value="Znf_MYND"/>
</dbReference>
<dbReference type="InterPro" id="IPR011016">
    <property type="entry name" value="Znf_RING-CH"/>
</dbReference>
<feature type="transmembrane region" description="Helical" evidence="10">
    <location>
        <begin position="521"/>
        <end position="540"/>
    </location>
</feature>
<feature type="transmembrane region" description="Helical" evidence="10">
    <location>
        <begin position="443"/>
        <end position="460"/>
    </location>
</feature>
<dbReference type="InterPro" id="IPR013083">
    <property type="entry name" value="Znf_RING/FYVE/PHD"/>
</dbReference>
<evidence type="ECO:0000256" key="10">
    <source>
        <dbReference type="SAM" id="Phobius"/>
    </source>
</evidence>
<proteinExistence type="predicted"/>
<evidence type="ECO:0000259" key="12">
    <source>
        <dbReference type="PROSITE" id="PS51292"/>
    </source>
</evidence>
<evidence type="ECO:0000256" key="8">
    <source>
        <dbReference type="PROSITE-ProRule" id="PRU00134"/>
    </source>
</evidence>
<dbReference type="PROSITE" id="PS01360">
    <property type="entry name" value="ZF_MYND_1"/>
    <property type="match status" value="1"/>
</dbReference>
<feature type="transmembrane region" description="Helical" evidence="10">
    <location>
        <begin position="710"/>
        <end position="730"/>
    </location>
</feature>
<evidence type="ECO:0000256" key="5">
    <source>
        <dbReference type="ARBA" id="ARBA00022771"/>
    </source>
</evidence>
<evidence type="ECO:0000256" key="3">
    <source>
        <dbReference type="ARBA" id="ARBA00004656"/>
    </source>
</evidence>
<dbReference type="GO" id="GO:0002376">
    <property type="term" value="P:immune system process"/>
    <property type="evidence" value="ECO:0007669"/>
    <property type="project" value="UniProtKB-KW"/>
</dbReference>
<dbReference type="OrthoDB" id="273089at2759"/>
<feature type="region of interest" description="Disordered" evidence="9">
    <location>
        <begin position="36"/>
        <end position="82"/>
    </location>
</feature>
<keyword evidence="10" id="KW-0472">Membrane</keyword>
<evidence type="ECO:0000256" key="9">
    <source>
        <dbReference type="SAM" id="MobiDB-lite"/>
    </source>
</evidence>
<feature type="region of interest" description="Disordered" evidence="9">
    <location>
        <begin position="144"/>
        <end position="170"/>
    </location>
</feature>
<dbReference type="SUPFAM" id="SSF144232">
    <property type="entry name" value="HIT/MYND zinc finger-like"/>
    <property type="match status" value="1"/>
</dbReference>
<feature type="compositionally biased region" description="Polar residues" evidence="9">
    <location>
        <begin position="290"/>
        <end position="300"/>
    </location>
</feature>
<evidence type="ECO:0000256" key="4">
    <source>
        <dbReference type="ARBA" id="ARBA00022723"/>
    </source>
</evidence>
<feature type="compositionally biased region" description="Low complexity" evidence="9">
    <location>
        <begin position="313"/>
        <end position="325"/>
    </location>
</feature>
<dbReference type="Pfam" id="PF12906">
    <property type="entry name" value="RINGv"/>
    <property type="match status" value="1"/>
</dbReference>
<dbReference type="GO" id="GO:0008270">
    <property type="term" value="F:zinc ion binding"/>
    <property type="evidence" value="ECO:0007669"/>
    <property type="project" value="UniProtKB-KW"/>
</dbReference>
<keyword evidence="5 8" id="KW-0863">Zinc-finger</keyword>
<feature type="region of interest" description="Disordered" evidence="9">
    <location>
        <begin position="273"/>
        <end position="334"/>
    </location>
</feature>
<feature type="compositionally biased region" description="Polar residues" evidence="9">
    <location>
        <begin position="68"/>
        <end position="82"/>
    </location>
</feature>
<dbReference type="PROSITE" id="PS50865">
    <property type="entry name" value="ZF_MYND_2"/>
    <property type="match status" value="1"/>
</dbReference>
<dbReference type="SMART" id="SM00744">
    <property type="entry name" value="RINGv"/>
    <property type="match status" value="1"/>
</dbReference>
<dbReference type="PANTHER" id="PTHR45981">
    <property type="entry name" value="LD02310P"/>
    <property type="match status" value="1"/>
</dbReference>
<feature type="region of interest" description="Disordered" evidence="9">
    <location>
        <begin position="187"/>
        <end position="221"/>
    </location>
</feature>
<evidence type="ECO:0000256" key="7">
    <source>
        <dbReference type="ARBA" id="ARBA00022859"/>
    </source>
</evidence>
<comment type="caution">
    <text evidence="13">The sequence shown here is derived from an EMBL/GenBank/DDBJ whole genome shotgun (WGS) entry which is preliminary data.</text>
</comment>
<reference evidence="13" key="1">
    <citation type="submission" date="2020-06" db="EMBL/GenBank/DDBJ databases">
        <authorList>
            <consortium name="Plant Systems Biology data submission"/>
        </authorList>
    </citation>
    <scope>NUCLEOTIDE SEQUENCE</scope>
    <source>
        <strain evidence="13">D6</strain>
    </source>
</reference>
<name>A0A9N8DE07_9STRA</name>